<feature type="repeat" description="WD" evidence="3">
    <location>
        <begin position="705"/>
        <end position="746"/>
    </location>
</feature>
<gene>
    <name evidence="5" type="ORF">MSAN_00284800</name>
</gene>
<dbReference type="PANTHER" id="PTHR22847:SF637">
    <property type="entry name" value="WD REPEAT DOMAIN 5B"/>
    <property type="match status" value="1"/>
</dbReference>
<dbReference type="OrthoDB" id="538223at2759"/>
<feature type="repeat" description="WD" evidence="3">
    <location>
        <begin position="1194"/>
        <end position="1235"/>
    </location>
</feature>
<sequence length="1344" mass="147706">MTGKEQTNPSNFWDKFRGKLKQNTNTMEEPADASRGADGPIYIGAVYGGTGGLGGPGTYGGSGGMGQGPHFSGPVHVNKMYGASRQAYTMLSPWFAPKALFNADAVVGASARRACTANTRVDLISCLKQWAKSIKSSPIFWLSGMAGTGKSTVAYTLWSRLSIVPTIAQQLSSFSKPFAKFMEGIALDVIIPASGYHVEELLIRPWRSAAVSQPKAQLRKTKPVMVVIDALDEIENDQGSEFVKQLIQAVSGSKGFRGLRFLITSRPHPQIINECSSINEKAVYRIENIDPKQASEDIRCFLNAELTDLSPQQLEEITLDSGGLFIYASTIVRYLCPPNLVLSPNQKIKRLDMLKPTSSPAARSDHSYDFLIDSLYNGILTEALKHIGQEIEIAKRVLYCVVTTHQPLKISDLAALVADATEKPDSIAVHNSLQLFYAVLYISPRDQCIYTFHKSFADFILDPNRSPELANLARSYFADRTRDCLAIMNTSLQFNICNLTSSFLLDEDDKGLPERVATNIGSVLRYACQYWAAHLISVHDSQDVQQLSGALLEFCHLKVLFWMEAMNLLKLNCRLPIHLARIWALQVPNSELNLYMGASQRLWASFVESQATRSTPHLYISSLTTELALTSVWANSALIRWQEHFPRLPSVRCRGIIHQQKLMTLMHTNEVWAAAMAPTGTYIASGSDKIVQIWDATTGNELMKMGGHTDWVRAVVFSPNGAQIVSGSSDKTVRIWDATTGNELIKMEGHTDSVWSVAFSPNGAQIVSGSSDKTVRIWDVTTGNELMKIEGHTDSVRCVAFSPNGAQIVSGSSDKTVRIWDATAEIEVIKIEEHMVSGSSDKTVWIWDVIAENEVMKIEGHTDWVLSVAFSPDGAQIVSASYDKTVRIWDATTGTELMKMEGHTDSVWSVAFSPNGAQIVSGSYDKTVRIWDTTTGNEVRKIEGHTSLVRSVSFSPNGAQIVSGSSDKTVWIWDATTGSEVIRMEEHTDSIRSVAFSPNGAQIVSGSSDKTVRIWDVTTRNELRKIEGHTDWVRSVAFSPNGAQIVSGSSDKTVRIWDATTGMELIKIDSHTGCVWSVAFSPNGAQIISGSSDKTVRLWDATTGNELMKIEEHTGWVLSVAFSPNGTQIVSGSSDNSMQIWDTTTGNKLMKIKGHTGLVWSVAFSPNGAQIVSGSSDKTVWIWDATTGTEQMKMEGHTDSVWSVAFSPNGAQIVSGSYDKTVWIWDATTGNEVMKIEGHTDSVLSVAFSLNGAQIVSGSSDNTVQIWDATAGNKATTMGPWLFQEDGWVVLSQHPHVHLFWYPSKLHHTLHTTPCLHIISTKPRTYLKLDPDALGPKWAFIFSQ</sequence>
<keyword evidence="1 3" id="KW-0853">WD repeat</keyword>
<protein>
    <submittedName>
        <fullName evidence="5">WD40 repeat-like protein</fullName>
    </submittedName>
</protein>
<dbReference type="Pfam" id="PF05729">
    <property type="entry name" value="NACHT"/>
    <property type="match status" value="1"/>
</dbReference>
<feature type="repeat" description="WD" evidence="3">
    <location>
        <begin position="984"/>
        <end position="1025"/>
    </location>
</feature>
<dbReference type="InterPro" id="IPR020472">
    <property type="entry name" value="WD40_PAC1"/>
</dbReference>
<dbReference type="InterPro" id="IPR019775">
    <property type="entry name" value="WD40_repeat_CS"/>
</dbReference>
<proteinExistence type="predicted"/>
<feature type="repeat" description="WD" evidence="3">
    <location>
        <begin position="789"/>
        <end position="821"/>
    </location>
</feature>
<dbReference type="InterPro" id="IPR001680">
    <property type="entry name" value="WD40_rpt"/>
</dbReference>
<dbReference type="SUPFAM" id="SSF50978">
    <property type="entry name" value="WD40 repeat-like"/>
    <property type="match status" value="2"/>
</dbReference>
<feature type="repeat" description="WD" evidence="3">
    <location>
        <begin position="664"/>
        <end position="704"/>
    </location>
</feature>
<feature type="repeat" description="WD" evidence="3">
    <location>
        <begin position="1110"/>
        <end position="1151"/>
    </location>
</feature>
<name>A0A8H6ZBX0_9AGAR</name>
<dbReference type="CDD" id="cd00200">
    <property type="entry name" value="WD40"/>
    <property type="match status" value="3"/>
</dbReference>
<keyword evidence="2" id="KW-0677">Repeat</keyword>
<evidence type="ECO:0000313" key="5">
    <source>
        <dbReference type="EMBL" id="KAF7374041.1"/>
    </source>
</evidence>
<reference evidence="5" key="1">
    <citation type="submission" date="2020-05" db="EMBL/GenBank/DDBJ databases">
        <title>Mycena genomes resolve the evolution of fungal bioluminescence.</title>
        <authorList>
            <person name="Tsai I.J."/>
        </authorList>
    </citation>
    <scope>NUCLEOTIDE SEQUENCE</scope>
    <source>
        <strain evidence="5">160909Yilan</strain>
    </source>
</reference>
<evidence type="ECO:0000259" key="4">
    <source>
        <dbReference type="Pfam" id="PF05729"/>
    </source>
</evidence>
<feature type="repeat" description="WD" evidence="3">
    <location>
        <begin position="1026"/>
        <end position="1067"/>
    </location>
</feature>
<dbReference type="SMART" id="SM00564">
    <property type="entry name" value="PQQ"/>
    <property type="match status" value="11"/>
</dbReference>
<feature type="repeat" description="WD" evidence="3">
    <location>
        <begin position="1152"/>
        <end position="1193"/>
    </location>
</feature>
<dbReference type="PROSITE" id="PS00678">
    <property type="entry name" value="WD_REPEATS_1"/>
    <property type="match status" value="11"/>
</dbReference>
<dbReference type="Gene3D" id="3.40.50.300">
    <property type="entry name" value="P-loop containing nucleotide triphosphate hydrolases"/>
    <property type="match status" value="1"/>
</dbReference>
<dbReference type="InterPro" id="IPR027417">
    <property type="entry name" value="P-loop_NTPase"/>
</dbReference>
<organism evidence="5 6">
    <name type="scientific">Mycena sanguinolenta</name>
    <dbReference type="NCBI Taxonomy" id="230812"/>
    <lineage>
        <taxon>Eukaryota</taxon>
        <taxon>Fungi</taxon>
        <taxon>Dikarya</taxon>
        <taxon>Basidiomycota</taxon>
        <taxon>Agaricomycotina</taxon>
        <taxon>Agaricomycetes</taxon>
        <taxon>Agaricomycetidae</taxon>
        <taxon>Agaricales</taxon>
        <taxon>Marasmiineae</taxon>
        <taxon>Mycenaceae</taxon>
        <taxon>Mycena</taxon>
    </lineage>
</organism>
<feature type="repeat" description="WD" evidence="3">
    <location>
        <begin position="900"/>
        <end position="941"/>
    </location>
</feature>
<evidence type="ECO:0000313" key="6">
    <source>
        <dbReference type="Proteomes" id="UP000623467"/>
    </source>
</evidence>
<feature type="repeat" description="WD" evidence="3">
    <location>
        <begin position="858"/>
        <end position="899"/>
    </location>
</feature>
<dbReference type="PANTHER" id="PTHR22847">
    <property type="entry name" value="WD40 REPEAT PROTEIN"/>
    <property type="match status" value="1"/>
</dbReference>
<dbReference type="SMART" id="SM00320">
    <property type="entry name" value="WD40"/>
    <property type="match status" value="14"/>
</dbReference>
<feature type="repeat" description="WD" evidence="3">
    <location>
        <begin position="747"/>
        <end position="788"/>
    </location>
</feature>
<feature type="domain" description="NACHT" evidence="4">
    <location>
        <begin position="141"/>
        <end position="304"/>
    </location>
</feature>
<dbReference type="GO" id="GO:1990234">
    <property type="term" value="C:transferase complex"/>
    <property type="evidence" value="ECO:0007669"/>
    <property type="project" value="UniProtKB-ARBA"/>
</dbReference>
<evidence type="ECO:0000256" key="1">
    <source>
        <dbReference type="ARBA" id="ARBA00022574"/>
    </source>
</evidence>
<dbReference type="Pfam" id="PF00400">
    <property type="entry name" value="WD40"/>
    <property type="match status" value="14"/>
</dbReference>
<evidence type="ECO:0000256" key="3">
    <source>
        <dbReference type="PROSITE-ProRule" id="PRU00221"/>
    </source>
</evidence>
<dbReference type="PROSITE" id="PS50082">
    <property type="entry name" value="WD_REPEATS_2"/>
    <property type="match status" value="15"/>
</dbReference>
<dbReference type="InterPro" id="IPR007111">
    <property type="entry name" value="NACHT_NTPase"/>
</dbReference>
<keyword evidence="6" id="KW-1185">Reference proteome</keyword>
<feature type="repeat" description="WD" evidence="3">
    <location>
        <begin position="835"/>
        <end position="857"/>
    </location>
</feature>
<dbReference type="GO" id="GO:0005634">
    <property type="term" value="C:nucleus"/>
    <property type="evidence" value="ECO:0007669"/>
    <property type="project" value="TreeGrafter"/>
</dbReference>
<feature type="repeat" description="WD" evidence="3">
    <location>
        <begin position="1236"/>
        <end position="1277"/>
    </location>
</feature>
<comment type="caution">
    <text evidence="5">The sequence shown here is derived from an EMBL/GenBank/DDBJ whole genome shotgun (WGS) entry which is preliminary data.</text>
</comment>
<dbReference type="Proteomes" id="UP000623467">
    <property type="component" value="Unassembled WGS sequence"/>
</dbReference>
<dbReference type="InterPro" id="IPR011047">
    <property type="entry name" value="Quinoprotein_ADH-like_sf"/>
</dbReference>
<dbReference type="PROSITE" id="PS50294">
    <property type="entry name" value="WD_REPEATS_REGION"/>
    <property type="match status" value="13"/>
</dbReference>
<feature type="repeat" description="WD" evidence="3">
    <location>
        <begin position="942"/>
        <end position="983"/>
    </location>
</feature>
<feature type="repeat" description="WD" evidence="3">
    <location>
        <begin position="1068"/>
        <end position="1109"/>
    </location>
</feature>
<dbReference type="SUPFAM" id="SSF52540">
    <property type="entry name" value="P-loop containing nucleoside triphosphate hydrolases"/>
    <property type="match status" value="1"/>
</dbReference>
<dbReference type="InterPro" id="IPR036322">
    <property type="entry name" value="WD40_repeat_dom_sf"/>
</dbReference>
<accession>A0A8H6ZBX0</accession>
<evidence type="ECO:0000256" key="2">
    <source>
        <dbReference type="ARBA" id="ARBA00022737"/>
    </source>
</evidence>
<dbReference type="SUPFAM" id="SSF50998">
    <property type="entry name" value="Quinoprotein alcohol dehydrogenase-like"/>
    <property type="match status" value="1"/>
</dbReference>
<dbReference type="InterPro" id="IPR015943">
    <property type="entry name" value="WD40/YVTN_repeat-like_dom_sf"/>
</dbReference>
<dbReference type="InterPro" id="IPR018391">
    <property type="entry name" value="PQQ_b-propeller_rpt"/>
</dbReference>
<dbReference type="Gene3D" id="2.130.10.10">
    <property type="entry name" value="YVTN repeat-like/Quinoprotein amine dehydrogenase"/>
    <property type="match status" value="6"/>
</dbReference>
<dbReference type="PRINTS" id="PR00320">
    <property type="entry name" value="GPROTEINBRPT"/>
</dbReference>
<dbReference type="EMBL" id="JACAZH010000002">
    <property type="protein sequence ID" value="KAF7374041.1"/>
    <property type="molecule type" value="Genomic_DNA"/>
</dbReference>